<name>A0ABW1QJY3_9ACTN</name>
<dbReference type="PANTHER" id="PTHR41521">
    <property type="match status" value="1"/>
</dbReference>
<organism evidence="2 3">
    <name type="scientific">Mumia xiangluensis</name>
    <dbReference type="NCBI Taxonomy" id="1678900"/>
    <lineage>
        <taxon>Bacteria</taxon>
        <taxon>Bacillati</taxon>
        <taxon>Actinomycetota</taxon>
        <taxon>Actinomycetes</taxon>
        <taxon>Propionibacteriales</taxon>
        <taxon>Nocardioidaceae</taxon>
        <taxon>Mumia</taxon>
    </lineage>
</organism>
<dbReference type="Proteomes" id="UP001596097">
    <property type="component" value="Unassembled WGS sequence"/>
</dbReference>
<evidence type="ECO:0000313" key="3">
    <source>
        <dbReference type="Proteomes" id="UP001596097"/>
    </source>
</evidence>
<dbReference type="Pfam" id="PF07045">
    <property type="entry name" value="DUF1330"/>
    <property type="match status" value="1"/>
</dbReference>
<dbReference type="RefSeq" id="WP_228552826.1">
    <property type="nucleotide sequence ID" value="NZ_JBHSQL010000005.1"/>
</dbReference>
<sequence>MCPPMPEPAERFEMPKSYAVALLTDVDLGPAIEEYLERIDQTLEPFGGRFLVHGAAPVEREGVWPGQLILIEFDDPRGAEQWYASEAYQAIVPLRANNSAGAIALFDGVTHPHRATDVLSAGDASRA</sequence>
<dbReference type="EMBL" id="JBHSQL010000005">
    <property type="protein sequence ID" value="MFC6149192.1"/>
    <property type="molecule type" value="Genomic_DNA"/>
</dbReference>
<feature type="domain" description="DUF1330" evidence="1">
    <location>
        <begin position="16"/>
        <end position="109"/>
    </location>
</feature>
<dbReference type="Gene3D" id="3.30.70.100">
    <property type="match status" value="1"/>
</dbReference>
<dbReference type="InterPro" id="IPR010753">
    <property type="entry name" value="DUF1330"/>
</dbReference>
<dbReference type="SUPFAM" id="SSF54909">
    <property type="entry name" value="Dimeric alpha+beta barrel"/>
    <property type="match status" value="1"/>
</dbReference>
<protein>
    <submittedName>
        <fullName evidence="2">DUF1330 domain-containing protein</fullName>
    </submittedName>
</protein>
<accession>A0ABW1QJY3</accession>
<dbReference type="InterPro" id="IPR011008">
    <property type="entry name" value="Dimeric_a/b-barrel"/>
</dbReference>
<dbReference type="PANTHER" id="PTHR41521:SF4">
    <property type="entry name" value="BLR0684 PROTEIN"/>
    <property type="match status" value="1"/>
</dbReference>
<gene>
    <name evidence="2" type="ORF">ACFPYK_07270</name>
</gene>
<proteinExistence type="predicted"/>
<comment type="caution">
    <text evidence="2">The sequence shown here is derived from an EMBL/GenBank/DDBJ whole genome shotgun (WGS) entry which is preliminary data.</text>
</comment>
<reference evidence="3" key="1">
    <citation type="journal article" date="2019" name="Int. J. Syst. Evol. Microbiol.">
        <title>The Global Catalogue of Microorganisms (GCM) 10K type strain sequencing project: providing services to taxonomists for standard genome sequencing and annotation.</title>
        <authorList>
            <consortium name="The Broad Institute Genomics Platform"/>
            <consortium name="The Broad Institute Genome Sequencing Center for Infectious Disease"/>
            <person name="Wu L."/>
            <person name="Ma J."/>
        </authorList>
    </citation>
    <scope>NUCLEOTIDE SEQUENCE [LARGE SCALE GENOMIC DNA]</scope>
    <source>
        <strain evidence="3">CGMCC 4.7198</strain>
    </source>
</reference>
<evidence type="ECO:0000259" key="1">
    <source>
        <dbReference type="Pfam" id="PF07045"/>
    </source>
</evidence>
<keyword evidence="3" id="KW-1185">Reference proteome</keyword>
<evidence type="ECO:0000313" key="2">
    <source>
        <dbReference type="EMBL" id="MFC6149192.1"/>
    </source>
</evidence>